<dbReference type="Pfam" id="PF00239">
    <property type="entry name" value="Resolvase"/>
    <property type="match status" value="1"/>
</dbReference>
<evidence type="ECO:0000313" key="3">
    <source>
        <dbReference type="EMBL" id="MBB4934733.1"/>
    </source>
</evidence>
<dbReference type="EMBL" id="JACHJT010000002">
    <property type="protein sequence ID" value="MBB4934733.1"/>
    <property type="molecule type" value="Genomic_DNA"/>
</dbReference>
<comment type="caution">
    <text evidence="3">The sequence shown here is derived from an EMBL/GenBank/DDBJ whole genome shotgun (WGS) entry which is preliminary data.</text>
</comment>
<dbReference type="PANTHER" id="PTHR30461">
    <property type="entry name" value="DNA-INVERTASE FROM LAMBDOID PROPHAGE"/>
    <property type="match status" value="1"/>
</dbReference>
<dbReference type="Gene3D" id="3.40.50.1390">
    <property type="entry name" value="Resolvase, N-terminal catalytic domain"/>
    <property type="match status" value="1"/>
</dbReference>
<evidence type="ECO:0000313" key="4">
    <source>
        <dbReference type="Proteomes" id="UP000523007"/>
    </source>
</evidence>
<dbReference type="GO" id="GO:0000150">
    <property type="term" value="F:DNA strand exchange activity"/>
    <property type="evidence" value="ECO:0007669"/>
    <property type="project" value="InterPro"/>
</dbReference>
<dbReference type="GO" id="GO:0003677">
    <property type="term" value="F:DNA binding"/>
    <property type="evidence" value="ECO:0007669"/>
    <property type="project" value="InterPro"/>
</dbReference>
<dbReference type="InterPro" id="IPR036162">
    <property type="entry name" value="Resolvase-like_N_sf"/>
</dbReference>
<feature type="region of interest" description="Disordered" evidence="1">
    <location>
        <begin position="397"/>
        <end position="429"/>
    </location>
</feature>
<protein>
    <submittedName>
        <fullName evidence="3">DNA invertase Pin-like site-specific DNA recombinase</fullName>
    </submittedName>
</protein>
<gene>
    <name evidence="3" type="ORF">F4561_005627</name>
</gene>
<dbReference type="InterPro" id="IPR038109">
    <property type="entry name" value="DNA_bind_recomb_sf"/>
</dbReference>
<organism evidence="3 4">
    <name type="scientific">Lipingzhangella halophila</name>
    <dbReference type="NCBI Taxonomy" id="1783352"/>
    <lineage>
        <taxon>Bacteria</taxon>
        <taxon>Bacillati</taxon>
        <taxon>Actinomycetota</taxon>
        <taxon>Actinomycetes</taxon>
        <taxon>Streptosporangiales</taxon>
        <taxon>Nocardiopsidaceae</taxon>
        <taxon>Lipingzhangella</taxon>
    </lineage>
</organism>
<name>A0A7W7RNA3_9ACTN</name>
<dbReference type="Pfam" id="PF07508">
    <property type="entry name" value="Recombinase"/>
    <property type="match status" value="1"/>
</dbReference>
<keyword evidence="4" id="KW-1185">Reference proteome</keyword>
<dbReference type="Pfam" id="PF13408">
    <property type="entry name" value="Zn_ribbon_recom"/>
    <property type="match status" value="1"/>
</dbReference>
<reference evidence="3 4" key="1">
    <citation type="submission" date="2020-08" db="EMBL/GenBank/DDBJ databases">
        <title>Sequencing the genomes of 1000 actinobacteria strains.</title>
        <authorList>
            <person name="Klenk H.-P."/>
        </authorList>
    </citation>
    <scope>NUCLEOTIDE SEQUENCE [LARGE SCALE GENOMIC DNA]</scope>
    <source>
        <strain evidence="3 4">DSM 102030</strain>
    </source>
</reference>
<dbReference type="CDD" id="cd00338">
    <property type="entry name" value="Ser_Recombinase"/>
    <property type="match status" value="1"/>
</dbReference>
<dbReference type="AlphaFoldDB" id="A0A7W7RNA3"/>
<dbReference type="InterPro" id="IPR006119">
    <property type="entry name" value="Resolv_N"/>
</dbReference>
<dbReference type="Proteomes" id="UP000523007">
    <property type="component" value="Unassembled WGS sequence"/>
</dbReference>
<dbReference type="PANTHER" id="PTHR30461:SF23">
    <property type="entry name" value="DNA RECOMBINASE-RELATED"/>
    <property type="match status" value="1"/>
</dbReference>
<dbReference type="Gene3D" id="3.90.1750.20">
    <property type="entry name" value="Putative Large Serine Recombinase, Chain B, Domain 2"/>
    <property type="match status" value="1"/>
</dbReference>
<dbReference type="SUPFAM" id="SSF53041">
    <property type="entry name" value="Resolvase-like"/>
    <property type="match status" value="1"/>
</dbReference>
<sequence>MIRFAFVGRVSTEDLQDPASSRQWQRRRAEHLVAGHGSIVAEFFDVGQSRAVAWPRGPESARLLAALEDPGRGFEVVVVGEPQRVFYDNQYGLTFPLFVHFGVPLWVPEVGGAIDPDSEAHMLIMAAYAAMSKAERRRIQIRVHAAMAAQAELEGRFLGGRPPYGYRLVDAGPHPRPDMAALGARTHRLELDPVTAPVVRRIFELRLAGDGAKRIATVLNAEGVPCPAAQDPARNWHRTGQGWEPGTVLALLSNPRYTGHQVWNRQSKAERLLDVHNVGLGTRTVLRWNPSEKWVYSERKAHPAIGSRAEFRAAQTTPAVRGRPRTYLLRGLLRCGLCGRAMEGAWNNGRANYRCTARRAPEHLVEGTTRNVYVREDAVTTHLGALLIRATAPPGVPFDQADIPATRPRRSPPAVRPDCDSTTTRSAAH</sequence>
<dbReference type="RefSeq" id="WP_184584311.1">
    <property type="nucleotide sequence ID" value="NZ_JACHJT010000002.1"/>
</dbReference>
<dbReference type="InterPro" id="IPR025827">
    <property type="entry name" value="Zn_ribbon_recom_dom"/>
</dbReference>
<dbReference type="PROSITE" id="PS51737">
    <property type="entry name" value="RECOMBINASE_DNA_BIND"/>
    <property type="match status" value="1"/>
</dbReference>
<accession>A0A7W7RNA3</accession>
<evidence type="ECO:0000259" key="2">
    <source>
        <dbReference type="PROSITE" id="PS51737"/>
    </source>
</evidence>
<evidence type="ECO:0000256" key="1">
    <source>
        <dbReference type="SAM" id="MobiDB-lite"/>
    </source>
</evidence>
<dbReference type="InterPro" id="IPR011109">
    <property type="entry name" value="DNA_bind_recombinase_dom"/>
</dbReference>
<dbReference type="SMART" id="SM00857">
    <property type="entry name" value="Resolvase"/>
    <property type="match status" value="1"/>
</dbReference>
<feature type="domain" description="Recombinase" evidence="2">
    <location>
        <begin position="163"/>
        <end position="327"/>
    </location>
</feature>
<proteinExistence type="predicted"/>
<dbReference type="InterPro" id="IPR050639">
    <property type="entry name" value="SSR_resolvase"/>
</dbReference>
<feature type="compositionally biased region" description="Polar residues" evidence="1">
    <location>
        <begin position="420"/>
        <end position="429"/>
    </location>
</feature>